<keyword evidence="8" id="KW-0460">Magnesium</keyword>
<feature type="transmembrane region" description="Helical" evidence="8">
    <location>
        <begin position="287"/>
        <end position="310"/>
    </location>
</feature>
<comment type="function">
    <text evidence="8">Mediates influx of magnesium ions.</text>
</comment>
<evidence type="ECO:0000256" key="8">
    <source>
        <dbReference type="RuleBase" id="RU362010"/>
    </source>
</evidence>
<dbReference type="GO" id="GO:0050897">
    <property type="term" value="F:cobalt ion binding"/>
    <property type="evidence" value="ECO:0007669"/>
    <property type="project" value="TreeGrafter"/>
</dbReference>
<comment type="similarity">
    <text evidence="2 8">Belongs to the CorA metal ion transporter (MIT) (TC 1.A.35) family.</text>
</comment>
<name>A0A2A2H9B1_METBR</name>
<dbReference type="AlphaFoldDB" id="A0A2A2H9B1"/>
<evidence type="ECO:0000313" key="10">
    <source>
        <dbReference type="Proteomes" id="UP000217784"/>
    </source>
</evidence>
<dbReference type="GO" id="GO:0000287">
    <property type="term" value="F:magnesium ion binding"/>
    <property type="evidence" value="ECO:0007669"/>
    <property type="project" value="TreeGrafter"/>
</dbReference>
<dbReference type="CDD" id="cd12828">
    <property type="entry name" value="TmCorA-like_1"/>
    <property type="match status" value="1"/>
</dbReference>
<dbReference type="SUPFAM" id="SSF143865">
    <property type="entry name" value="CorA soluble domain-like"/>
    <property type="match status" value="1"/>
</dbReference>
<feature type="transmembrane region" description="Helical" evidence="8">
    <location>
        <begin position="322"/>
        <end position="342"/>
    </location>
</feature>
<dbReference type="GO" id="GO:0005886">
    <property type="term" value="C:plasma membrane"/>
    <property type="evidence" value="ECO:0007669"/>
    <property type="project" value="UniProtKB-SubCell"/>
</dbReference>
<dbReference type="SUPFAM" id="SSF144083">
    <property type="entry name" value="Magnesium transport protein CorA, transmembrane region"/>
    <property type="match status" value="1"/>
</dbReference>
<dbReference type="NCBIfam" id="TIGR00383">
    <property type="entry name" value="corA"/>
    <property type="match status" value="1"/>
</dbReference>
<organism evidence="9 10">
    <name type="scientific">Methanobacterium bryantii</name>
    <dbReference type="NCBI Taxonomy" id="2161"/>
    <lineage>
        <taxon>Archaea</taxon>
        <taxon>Methanobacteriati</taxon>
        <taxon>Methanobacteriota</taxon>
        <taxon>Methanomada group</taxon>
        <taxon>Methanobacteria</taxon>
        <taxon>Methanobacteriales</taxon>
        <taxon>Methanobacteriaceae</taxon>
        <taxon>Methanobacterium</taxon>
    </lineage>
</organism>
<sequence>MLNLKPRSKKAGLPPGSLVYTGAKNIPTKITFIEYNKDIFNQKTIAECPQFTDKDTIKWIKINGFGNVEILKKIGKCFNLHPLVLEDILNTNQRPKVEDYSDYLYIVLKLFDVSENDQMVTKQVSLILGKNLVISFQEDDEPIFDLIIKRIKTKENQISIRGADYLLYSIIDTIIDSYFLDMENVEDNIERIEYNLIENTSPDVLKRIHSIKMDIITLRKTIRPLREMLSTLESSEYFQIEEATDYYLRDVYDHSLQIYEMLESLRDRTSEILDIYLSSTSNKLNEIVRVLTVISTVFVPLTFIVGLYGMNFNNMPELREPLGYPAVLVIMVIVALFMLAYFRRKKWI</sequence>
<dbReference type="InterPro" id="IPR002523">
    <property type="entry name" value="MgTranspt_CorA/ZnTranspt_ZntB"/>
</dbReference>
<accession>A0A2A2H9B1</accession>
<comment type="subcellular location">
    <subcellularLocation>
        <location evidence="1">Cell membrane</location>
        <topology evidence="1">Multi-pass membrane protein</topology>
    </subcellularLocation>
    <subcellularLocation>
        <location evidence="8">Membrane</location>
        <topology evidence="8">Multi-pass membrane protein</topology>
    </subcellularLocation>
</comment>
<dbReference type="InterPro" id="IPR045861">
    <property type="entry name" value="CorA_cytoplasmic_dom"/>
</dbReference>
<dbReference type="Proteomes" id="UP000217784">
    <property type="component" value="Unassembled WGS sequence"/>
</dbReference>
<dbReference type="Gene3D" id="1.20.58.340">
    <property type="entry name" value="Magnesium transport protein CorA, transmembrane region"/>
    <property type="match status" value="2"/>
</dbReference>
<dbReference type="PANTHER" id="PTHR46494:SF1">
    <property type="entry name" value="CORA FAMILY METAL ION TRANSPORTER (EUROFUNG)"/>
    <property type="match status" value="1"/>
</dbReference>
<dbReference type="GO" id="GO:0015095">
    <property type="term" value="F:magnesium ion transmembrane transporter activity"/>
    <property type="evidence" value="ECO:0007669"/>
    <property type="project" value="UniProtKB-UniRule"/>
</dbReference>
<proteinExistence type="inferred from homology"/>
<evidence type="ECO:0000313" key="9">
    <source>
        <dbReference type="EMBL" id="PAV06031.1"/>
    </source>
</evidence>
<dbReference type="FunFam" id="1.20.58.340:FF:000012">
    <property type="entry name" value="Magnesium transport protein CorA"/>
    <property type="match status" value="1"/>
</dbReference>
<evidence type="ECO:0000256" key="1">
    <source>
        <dbReference type="ARBA" id="ARBA00004651"/>
    </source>
</evidence>
<evidence type="ECO:0000256" key="7">
    <source>
        <dbReference type="ARBA" id="ARBA00023136"/>
    </source>
</evidence>
<keyword evidence="4 8" id="KW-1003">Cell membrane</keyword>
<dbReference type="PANTHER" id="PTHR46494">
    <property type="entry name" value="CORA FAMILY METAL ION TRANSPORTER (EUROFUNG)"/>
    <property type="match status" value="1"/>
</dbReference>
<protein>
    <recommendedName>
        <fullName evidence="8">Magnesium transport protein CorA</fullName>
    </recommendedName>
</protein>
<comment type="caution">
    <text evidence="9">The sequence shown here is derived from an EMBL/GenBank/DDBJ whole genome shotgun (WGS) entry which is preliminary data.</text>
</comment>
<evidence type="ECO:0000256" key="6">
    <source>
        <dbReference type="ARBA" id="ARBA00022989"/>
    </source>
</evidence>
<keyword evidence="10" id="KW-1185">Reference proteome</keyword>
<keyword evidence="5 8" id="KW-0812">Transmembrane</keyword>
<keyword evidence="3 8" id="KW-0813">Transport</keyword>
<evidence type="ECO:0000256" key="3">
    <source>
        <dbReference type="ARBA" id="ARBA00022448"/>
    </source>
</evidence>
<reference evidence="9 10" key="1">
    <citation type="journal article" date="2017" name="BMC Genomics">
        <title>Genomic analysis of methanogenic archaea reveals a shift towards energy conservation.</title>
        <authorList>
            <person name="Gilmore S.P."/>
            <person name="Henske J.K."/>
            <person name="Sexton J.A."/>
            <person name="Solomon K.V."/>
            <person name="Seppala S."/>
            <person name="Yoo J.I."/>
            <person name="Huyett L.M."/>
            <person name="Pressman A."/>
            <person name="Cogan J.Z."/>
            <person name="Kivenson V."/>
            <person name="Peng X."/>
            <person name="Tan Y."/>
            <person name="Valentine D.L."/>
            <person name="O'Malley M.A."/>
        </authorList>
    </citation>
    <scope>NUCLEOTIDE SEQUENCE [LARGE SCALE GENOMIC DNA]</scope>
    <source>
        <strain evidence="9 10">M.o.H.</strain>
    </source>
</reference>
<keyword evidence="7 8" id="KW-0472">Membrane</keyword>
<dbReference type="RefSeq" id="WP_069583481.1">
    <property type="nucleotide sequence ID" value="NZ_LMVM01000001.1"/>
</dbReference>
<evidence type="ECO:0000256" key="4">
    <source>
        <dbReference type="ARBA" id="ARBA00022475"/>
    </source>
</evidence>
<dbReference type="EMBL" id="LMVM01000001">
    <property type="protein sequence ID" value="PAV06031.1"/>
    <property type="molecule type" value="Genomic_DNA"/>
</dbReference>
<keyword evidence="6 8" id="KW-1133">Transmembrane helix</keyword>
<dbReference type="Gene3D" id="3.30.460.20">
    <property type="entry name" value="CorA soluble domain-like"/>
    <property type="match status" value="1"/>
</dbReference>
<evidence type="ECO:0000256" key="5">
    <source>
        <dbReference type="ARBA" id="ARBA00022692"/>
    </source>
</evidence>
<gene>
    <name evidence="8" type="primary">corA</name>
    <name evidence="9" type="ORF">ASJ80_14410</name>
</gene>
<dbReference type="InterPro" id="IPR004488">
    <property type="entry name" value="Mg/Co-transport_prot_CorA"/>
</dbReference>
<dbReference type="OrthoDB" id="28779at2157"/>
<dbReference type="Pfam" id="PF01544">
    <property type="entry name" value="CorA"/>
    <property type="match status" value="1"/>
</dbReference>
<evidence type="ECO:0000256" key="2">
    <source>
        <dbReference type="ARBA" id="ARBA00009765"/>
    </source>
</evidence>
<dbReference type="InterPro" id="IPR045863">
    <property type="entry name" value="CorA_TM1_TM2"/>
</dbReference>
<keyword evidence="8" id="KW-0406">Ion transport</keyword>
<dbReference type="GO" id="GO:0015087">
    <property type="term" value="F:cobalt ion transmembrane transporter activity"/>
    <property type="evidence" value="ECO:0007669"/>
    <property type="project" value="UniProtKB-UniRule"/>
</dbReference>